<keyword evidence="1" id="KW-0460">Magnesium</keyword>
<dbReference type="PANTHER" id="PTHR43777">
    <property type="entry name" value="MOLYBDENUM COFACTOR CYTIDYLYLTRANSFERASE"/>
    <property type="match status" value="1"/>
</dbReference>
<dbReference type="RefSeq" id="WP_160739354.1">
    <property type="nucleotide sequence ID" value="NZ_WTYQ01000003.1"/>
</dbReference>
<dbReference type="Proteomes" id="UP000460561">
    <property type="component" value="Unassembled WGS sequence"/>
</dbReference>
<dbReference type="OrthoDB" id="9779263at2"/>
<comment type="caution">
    <text evidence="3">The sequence shown here is derived from an EMBL/GenBank/DDBJ whole genome shotgun (WGS) entry which is preliminary data.</text>
</comment>
<dbReference type="GO" id="GO:0016779">
    <property type="term" value="F:nucleotidyltransferase activity"/>
    <property type="evidence" value="ECO:0007669"/>
    <property type="project" value="UniProtKB-ARBA"/>
</dbReference>
<keyword evidence="4" id="KW-1185">Reference proteome</keyword>
<evidence type="ECO:0000313" key="4">
    <source>
        <dbReference type="Proteomes" id="UP000460561"/>
    </source>
</evidence>
<organism evidence="3 4">
    <name type="scientific">Altericroceibacterium indicum</name>
    <dbReference type="NCBI Taxonomy" id="374177"/>
    <lineage>
        <taxon>Bacteria</taxon>
        <taxon>Pseudomonadati</taxon>
        <taxon>Pseudomonadota</taxon>
        <taxon>Alphaproteobacteria</taxon>
        <taxon>Sphingomonadales</taxon>
        <taxon>Erythrobacteraceae</taxon>
        <taxon>Altericroceibacterium</taxon>
    </lineage>
</organism>
<dbReference type="PANTHER" id="PTHR43777:SF1">
    <property type="entry name" value="MOLYBDENUM COFACTOR CYTIDYLYLTRANSFERASE"/>
    <property type="match status" value="1"/>
</dbReference>
<sequence length="202" mass="21135">MKRPTAAMAERLLVAVLAAGLATRFGGGKLDARCAGKPLGQWALDAVADAGLLSGIIITNPAPPLFATQAKDWRICINPEPERGLSSSLALVGTHALAHGFETALVLLGDMPLVTPEHLQDLCHVAPSATDYGHNRPGVPALLTRDLLEACAALEGDRGAGPLLSAHKNLHLVPADTAMLLDVDRPEDLALAESYLLEKPSP</sequence>
<dbReference type="InterPro" id="IPR025877">
    <property type="entry name" value="MobA-like_NTP_Trfase"/>
</dbReference>
<accession>A0A845AC60</accession>
<dbReference type="AlphaFoldDB" id="A0A845AC60"/>
<dbReference type="EMBL" id="WTYQ01000003">
    <property type="protein sequence ID" value="MXP26136.1"/>
    <property type="molecule type" value="Genomic_DNA"/>
</dbReference>
<name>A0A845AC60_9SPHN</name>
<feature type="domain" description="MobA-like NTP transferase" evidence="2">
    <location>
        <begin position="15"/>
        <end position="168"/>
    </location>
</feature>
<dbReference type="CDD" id="cd04182">
    <property type="entry name" value="GT_2_like_f"/>
    <property type="match status" value="1"/>
</dbReference>
<protein>
    <submittedName>
        <fullName evidence="3">NTP transferase domain-containing protein</fullName>
    </submittedName>
</protein>
<proteinExistence type="predicted"/>
<dbReference type="Pfam" id="PF12804">
    <property type="entry name" value="NTP_transf_3"/>
    <property type="match status" value="1"/>
</dbReference>
<keyword evidence="3" id="KW-0808">Transferase</keyword>
<evidence type="ECO:0000256" key="1">
    <source>
        <dbReference type="ARBA" id="ARBA00022842"/>
    </source>
</evidence>
<dbReference type="InterPro" id="IPR029044">
    <property type="entry name" value="Nucleotide-diphossugar_trans"/>
</dbReference>
<evidence type="ECO:0000313" key="3">
    <source>
        <dbReference type="EMBL" id="MXP26136.1"/>
    </source>
</evidence>
<dbReference type="Gene3D" id="3.90.550.10">
    <property type="entry name" value="Spore Coat Polysaccharide Biosynthesis Protein SpsA, Chain A"/>
    <property type="match status" value="1"/>
</dbReference>
<gene>
    <name evidence="3" type="ORF">GRI39_08815</name>
</gene>
<dbReference type="SUPFAM" id="SSF53448">
    <property type="entry name" value="Nucleotide-diphospho-sugar transferases"/>
    <property type="match status" value="1"/>
</dbReference>
<reference evidence="3 4" key="1">
    <citation type="submission" date="2019-12" db="EMBL/GenBank/DDBJ databases">
        <title>Genomic-based taxomic classification of the family Erythrobacteraceae.</title>
        <authorList>
            <person name="Xu L."/>
        </authorList>
    </citation>
    <scope>NUCLEOTIDE SEQUENCE [LARGE SCALE GENOMIC DNA]</scope>
    <source>
        <strain evidence="3 4">DSM 18604</strain>
    </source>
</reference>
<evidence type="ECO:0000259" key="2">
    <source>
        <dbReference type="Pfam" id="PF12804"/>
    </source>
</evidence>